<reference evidence="2" key="1">
    <citation type="journal article" date="2019" name="Int. J. Food Microbiol.">
        <title>Developing a novel molecular serotyping system based on capsular polysaccharide synthesis gene clusters of Vibrio parahaemolyticus.</title>
        <authorList>
            <person name="Pang Y."/>
            <person name="Guo X."/>
            <person name="Tian X."/>
            <person name="Liu F."/>
            <person name="Wang L."/>
            <person name="Wu J."/>
            <person name="Zhang S."/>
            <person name="Li S."/>
            <person name="Liu B."/>
        </authorList>
    </citation>
    <scope>NUCLEOTIDE SEQUENCE</scope>
    <source>
        <strain evidence="2">G3555</strain>
    </source>
</reference>
<dbReference type="AlphaFoldDB" id="A0A5P5X5J6"/>
<dbReference type="GO" id="GO:1901135">
    <property type="term" value="P:carbohydrate derivative metabolic process"/>
    <property type="evidence" value="ECO:0007669"/>
    <property type="project" value="UniProtKB-ARBA"/>
</dbReference>
<dbReference type="Gene3D" id="3.40.50.2000">
    <property type="entry name" value="Glycogen Phosphorylase B"/>
    <property type="match status" value="2"/>
</dbReference>
<evidence type="ECO:0000259" key="1">
    <source>
        <dbReference type="Pfam" id="PF00534"/>
    </source>
</evidence>
<dbReference type="InterPro" id="IPR001296">
    <property type="entry name" value="Glyco_trans_1"/>
</dbReference>
<proteinExistence type="predicted"/>
<accession>A0A5P5X5J6</accession>
<dbReference type="SUPFAM" id="SSF53756">
    <property type="entry name" value="UDP-Glycosyltransferase/glycogen phosphorylase"/>
    <property type="match status" value="1"/>
</dbReference>
<name>A0A5P5X5J6_VIBPH</name>
<feature type="domain" description="Glycosyl transferase family 1" evidence="1">
    <location>
        <begin position="173"/>
        <end position="330"/>
    </location>
</feature>
<organism evidence="2">
    <name type="scientific">Vibrio parahaemolyticus</name>
    <dbReference type="NCBI Taxonomy" id="670"/>
    <lineage>
        <taxon>Bacteria</taxon>
        <taxon>Pseudomonadati</taxon>
        <taxon>Pseudomonadota</taxon>
        <taxon>Gammaproteobacteria</taxon>
        <taxon>Vibrionales</taxon>
        <taxon>Vibrionaceae</taxon>
        <taxon>Vibrio</taxon>
    </lineage>
</organism>
<dbReference type="EMBL" id="MK473650">
    <property type="protein sequence ID" value="QFF90523.1"/>
    <property type="molecule type" value="Genomic_DNA"/>
</dbReference>
<sequence length="360" mass="41237">MKVLFVTEQKIMGGGEWNLLFLIKELHNYNLDIGVLSCNDNLLNQLPDTIKKFNDPSVNKRGWLSFIPLIWRQINVKKITGQDWDVIHIYSPNLTCRMLWNCSRKVWTVHGPWEHANGLRGAQLQLFIDKFLPVSQDVNNTCTITESKVRCIELGIKPSSYSKKSKRSKTQVLRTINFLCLGRYQPVKGQDILLQALGKMCSYLPQNFVVNMSFYGEVDQTRKEDVLYYEQLMVAKAEFDNSDQINVTFNPSCKEIETLFDWADVCIIPSRYESFSMVAAESLSFGIPIIVSDKGAPHTFLDGKSSGLIFENDNADSLASCLKKMIDKHESFNCFSGYKDRFSISRQAKEILEVYREVMG</sequence>
<evidence type="ECO:0000313" key="2">
    <source>
        <dbReference type="EMBL" id="QFF90523.1"/>
    </source>
</evidence>
<dbReference type="Pfam" id="PF00534">
    <property type="entry name" value="Glycos_transf_1"/>
    <property type="match status" value="1"/>
</dbReference>
<protein>
    <submittedName>
        <fullName evidence="2">WcuF</fullName>
    </submittedName>
</protein>
<dbReference type="GO" id="GO:0016757">
    <property type="term" value="F:glycosyltransferase activity"/>
    <property type="evidence" value="ECO:0007669"/>
    <property type="project" value="InterPro"/>
</dbReference>
<dbReference type="CDD" id="cd03801">
    <property type="entry name" value="GT4_PimA-like"/>
    <property type="match status" value="1"/>
</dbReference>
<gene>
    <name evidence="2" type="primary">wcuF</name>
</gene>
<dbReference type="PANTHER" id="PTHR12526">
    <property type="entry name" value="GLYCOSYLTRANSFERASE"/>
    <property type="match status" value="1"/>
</dbReference>